<evidence type="ECO:0000313" key="2">
    <source>
        <dbReference type="Ensembl" id="ENSPCOP00000024729.1"/>
    </source>
</evidence>
<evidence type="ECO:0000313" key="3">
    <source>
        <dbReference type="Proteomes" id="UP000233160"/>
    </source>
</evidence>
<dbReference type="PANTHER" id="PTHR31854:SF2">
    <property type="entry name" value="TUBULIN POLYGLUTAMYLASE COMPLEX SUBUNIT 2"/>
    <property type="match status" value="1"/>
</dbReference>
<proteinExistence type="predicted"/>
<protein>
    <submittedName>
        <fullName evidence="2">Uncharacterized protein</fullName>
    </submittedName>
</protein>
<name>A0A2K6GER5_PROCO</name>
<dbReference type="PANTHER" id="PTHR31854">
    <property type="entry name" value="TUBULIN POLYGLUTAMYLASE COMPLEX SUBUNIT 2"/>
    <property type="match status" value="1"/>
</dbReference>
<sequence>CCMHLVNWPLSQDTEIWFLDRALYWHFPTDTFTAYYLRLHQLGPQAKQWFSMYKPITYNTNLLIGGTDSFVNKLDPSKVFKSKNKILIPKKKGPVQRAGGQKGPSGPPAPSTSKSGSGNPVRK</sequence>
<dbReference type="AlphaFoldDB" id="A0A2K6GER5"/>
<feature type="compositionally biased region" description="Polar residues" evidence="1">
    <location>
        <begin position="111"/>
        <end position="123"/>
    </location>
</feature>
<dbReference type="Proteomes" id="UP000233160">
    <property type="component" value="Unassembled WGS sequence"/>
</dbReference>
<dbReference type="InterPro" id="IPR039231">
    <property type="entry name" value="TPGS2"/>
</dbReference>
<dbReference type="OMA" id="EETNSFM"/>
<organism evidence="2 3">
    <name type="scientific">Propithecus coquereli</name>
    <name type="common">Coquerel's sifaka</name>
    <name type="synonym">Propithecus verreauxi coquereli</name>
    <dbReference type="NCBI Taxonomy" id="379532"/>
    <lineage>
        <taxon>Eukaryota</taxon>
        <taxon>Metazoa</taxon>
        <taxon>Chordata</taxon>
        <taxon>Craniata</taxon>
        <taxon>Vertebrata</taxon>
        <taxon>Euteleostomi</taxon>
        <taxon>Mammalia</taxon>
        <taxon>Eutheria</taxon>
        <taxon>Euarchontoglires</taxon>
        <taxon>Primates</taxon>
        <taxon>Strepsirrhini</taxon>
        <taxon>Lemuriformes</taxon>
        <taxon>Indriidae</taxon>
        <taxon>Propithecus</taxon>
    </lineage>
</organism>
<evidence type="ECO:0000256" key="1">
    <source>
        <dbReference type="SAM" id="MobiDB-lite"/>
    </source>
</evidence>
<accession>A0A2K6GER5</accession>
<keyword evidence="3" id="KW-1185">Reference proteome</keyword>
<dbReference type="STRING" id="379532.ENSPCOP00000024729"/>
<feature type="compositionally biased region" description="Basic residues" evidence="1">
    <location>
        <begin position="85"/>
        <end position="94"/>
    </location>
</feature>
<feature type="region of interest" description="Disordered" evidence="1">
    <location>
        <begin position="85"/>
        <end position="123"/>
    </location>
</feature>
<reference evidence="2" key="2">
    <citation type="submission" date="2025-09" db="UniProtKB">
        <authorList>
            <consortium name="Ensembl"/>
        </authorList>
    </citation>
    <scope>IDENTIFICATION</scope>
</reference>
<dbReference type="GeneTree" id="ENSGT00390000018344"/>
<reference evidence="2" key="1">
    <citation type="submission" date="2025-08" db="UniProtKB">
        <authorList>
            <consortium name="Ensembl"/>
        </authorList>
    </citation>
    <scope>IDENTIFICATION</scope>
</reference>
<dbReference type="Ensembl" id="ENSPCOT00000035413.1">
    <property type="protein sequence ID" value="ENSPCOP00000024729.1"/>
    <property type="gene ID" value="ENSPCOG00000024578.1"/>
</dbReference>